<sequence length="1568" mass="174990">HIREEFDYWASNNHQQENPHHRVKRALDSPVASPSGSISDFVNLLQKNFGLLDQTSLDSYTASIQQSGFASDAAQEGFKKFLGVMSTVDRVYSLKNNDMANQGYELKYRIVASTYFDNPGYTKSYETTDPTSFEDAINVLKNIGVNNNNLRLITNDKILTNAFLVIKILNDKLVSELGEGHAFANQKMIDGNLLDVHVRASQELLASAKLQARFDKYFSSWLDGLNPKEQSMVMNKPEIKAPVKFTQDTLIEGGLLNTIMASGVCHGLSICFADSAHRYGTEHAVNFISDVDSTITKSIIDGQLKELTQLKIALHHLNNLAMTAGEMVQYQSPNFLAKADYKTQISAEEIYRLVLHRKVKEGAVFFIGVPAHVVVLVKGFTDAPDLIGRTSLLTLFDANLGTFPLLTRSQAITFLQRIIDDYCNMDRPSPLSPGDGRATIARYNPRFSDQVIPVFGNYPVRNVLTDVNKLIRASSIRRTSPLESLAAAVAGNVDPTSFHGRLLPSSAQISLAPSSRISAPQAESNVDTSTPARDLLVLRSTAAELYSHLESAIQKTGIAVEDALIDTSSLLREASEGSPNSNNNNNINVKIWSAKDAATKVTAKPGTETYRAQLELFFQRNSNKVVAVVKVKMEKLHKLYQITKIAYPATKIDMISTKFSGLVFDIMNLVNLYEMHKYLYQIQHLPEADRALFTINYAASVIDMVCASAQWSAVLTEQLSTLTASSFAVAARVAERSGSVIAAASIGSSVGSMIAGGINVGFAIKSMTEAQTTYQFGKATADLTAGLSSVGLGIIGLAFPGFGTIIAAISLTIVALKYALTKYFQQATVGFYKATAGFCKTDMEIKAIIELLLSRWIKIEDGVISFKTHIPINHINISGDMVSATKTDNSFQLRMLYDSYYRVHSRLSPQQIAKVRFSFDRMLEKKPISIKRIYPRLNLKKVEETMKATKYLSMRQNNSPETKILILPQGKPVVYYPTYEAFTFGTGAPDRNTVLNKFKYIRATARSQENFFRVPPPNTIISKYYPLITYSAGLGGILAVSYDRGYHDNREHETFVTVGPGSPALMIPPALDLPVNQIGVTGVMSNSWDRDALTREYTVGIKHNSTAVLIVNPNANVKFRHISVSSKIAITELYPGQIEEIRIIEEYPYGYQLILEMKPTPVEKSKQKSGSPNNSPFDQWKNHLPECNLKDPDPKDHDTNNYDSLAGRSKTRTKVYIPNWKIPTLTLTEGIDSESKKEYHSLTCSTNKDGVNIEFVGKPMIWLNETETYILTKQWTVGQAKEIRKEVVFLLGKKIRTGLSPSPHQLNIAWKKVTPVYDLTCRSDKDAFVKIGWMALPKNLTDSAQKQDDIYPELKEEHVIPVCLSSEVRNRYGNFSKDWKDLELIWIQEPQINDRAMHKNDKWKEFGTYYFFDGEKKLLLEQIDDHPVQPNQVSVSHIHPKQLINAIANRAYIVPGETEFVSQEIDGGFNGELLIATKEVATNENFINKTLEAHEIHPNSTILVPQIPLVSQNQNTTEKNHTLIQTTGKERFMVPLYDGHDQHFVGTLNYNNTKIALIKSTTPARSKR</sequence>
<name>A0A0S4M3I1_9BURK</name>
<dbReference type="Proteomes" id="UP000198651">
    <property type="component" value="Chromosome I"/>
</dbReference>
<keyword evidence="2" id="KW-0812">Transmembrane</keyword>
<feature type="compositionally biased region" description="Basic and acidic residues" evidence="1">
    <location>
        <begin position="1180"/>
        <end position="1200"/>
    </location>
</feature>
<evidence type="ECO:0000313" key="4">
    <source>
        <dbReference type="Proteomes" id="UP000198651"/>
    </source>
</evidence>
<dbReference type="STRING" id="1561003.Ark11_1529"/>
<evidence type="ECO:0000256" key="1">
    <source>
        <dbReference type="SAM" id="MobiDB-lite"/>
    </source>
</evidence>
<feature type="transmembrane region" description="Helical" evidence="2">
    <location>
        <begin position="790"/>
        <end position="816"/>
    </location>
</feature>
<dbReference type="EMBL" id="LN906597">
    <property type="protein sequence ID" value="CUT18327.1"/>
    <property type="molecule type" value="Genomic_DNA"/>
</dbReference>
<proteinExistence type="predicted"/>
<evidence type="ECO:0000256" key="2">
    <source>
        <dbReference type="SAM" id="Phobius"/>
    </source>
</evidence>
<protein>
    <submittedName>
        <fullName evidence="3">Putative membrane protein (Partial)</fullName>
    </submittedName>
</protein>
<reference evidence="4" key="1">
    <citation type="submission" date="2015-11" db="EMBL/GenBank/DDBJ databases">
        <authorList>
            <person name="Seth-Smith H.M.B."/>
        </authorList>
    </citation>
    <scope>NUCLEOTIDE SEQUENCE [LARGE SCALE GENOMIC DNA]</scope>
    <source>
        <strain evidence="4">2013Ark11</strain>
    </source>
</reference>
<feature type="compositionally biased region" description="Polar residues" evidence="1">
    <location>
        <begin position="1168"/>
        <end position="1177"/>
    </location>
</feature>
<evidence type="ECO:0000313" key="3">
    <source>
        <dbReference type="EMBL" id="CUT18327.1"/>
    </source>
</evidence>
<feature type="non-terminal residue" evidence="3">
    <location>
        <position position="1"/>
    </location>
</feature>
<keyword evidence="2" id="KW-0472">Membrane</keyword>
<keyword evidence="2" id="KW-1133">Transmembrane helix</keyword>
<organism evidence="3 4">
    <name type="scientific">Candidatus Ichthyocystis hellenicum</name>
    <dbReference type="NCBI Taxonomy" id="1561003"/>
    <lineage>
        <taxon>Bacteria</taxon>
        <taxon>Pseudomonadati</taxon>
        <taxon>Pseudomonadota</taxon>
        <taxon>Betaproteobacteria</taxon>
        <taxon>Burkholderiales</taxon>
        <taxon>Candidatus Ichthyocystis</taxon>
    </lineage>
</organism>
<gene>
    <name evidence="3" type="ORF">Ark11_1529</name>
</gene>
<feature type="non-terminal residue" evidence="3">
    <location>
        <position position="1568"/>
    </location>
</feature>
<accession>A0A0S4M3I1</accession>
<feature type="region of interest" description="Disordered" evidence="1">
    <location>
        <begin position="1162"/>
        <end position="1205"/>
    </location>
</feature>
<keyword evidence="4" id="KW-1185">Reference proteome</keyword>